<evidence type="ECO:0000259" key="1">
    <source>
        <dbReference type="Pfam" id="PF13763"/>
    </source>
</evidence>
<feature type="domain" description="DUF4167" evidence="1">
    <location>
        <begin position="14"/>
        <end position="83"/>
    </location>
</feature>
<accession>A0A3D9XK31</accession>
<name>A0A3D9XK31_PARVE</name>
<comment type="caution">
    <text evidence="2">The sequence shown here is derived from an EMBL/GenBank/DDBJ whole genome shotgun (WGS) entry which is preliminary data.</text>
</comment>
<organism evidence="2 3">
    <name type="scientific">Paracoccus versutus</name>
    <name type="common">Thiobacillus versutus</name>
    <dbReference type="NCBI Taxonomy" id="34007"/>
    <lineage>
        <taxon>Bacteria</taxon>
        <taxon>Pseudomonadati</taxon>
        <taxon>Pseudomonadota</taxon>
        <taxon>Alphaproteobacteria</taxon>
        <taxon>Rhodobacterales</taxon>
        <taxon>Paracoccaceae</taxon>
        <taxon>Paracoccus</taxon>
    </lineage>
</organism>
<evidence type="ECO:0000313" key="2">
    <source>
        <dbReference type="EMBL" id="REF68502.1"/>
    </source>
</evidence>
<dbReference type="EMBL" id="QTUJ01000003">
    <property type="protein sequence ID" value="REF68502.1"/>
    <property type="molecule type" value="Genomic_DNA"/>
</dbReference>
<evidence type="ECO:0000313" key="3">
    <source>
        <dbReference type="Proteomes" id="UP000256941"/>
    </source>
</evidence>
<dbReference type="Proteomes" id="UP000256941">
    <property type="component" value="Unassembled WGS sequence"/>
</dbReference>
<dbReference type="AlphaFoldDB" id="A0A3D9XK31"/>
<proteinExistence type="predicted"/>
<dbReference type="InterPro" id="IPR025430">
    <property type="entry name" value="DUF4167"/>
</dbReference>
<dbReference type="RefSeq" id="WP_166435575.1">
    <property type="nucleotide sequence ID" value="NZ_CP038197.1"/>
</dbReference>
<sequence>MNQQRHQQYFRTGQRRPSNIGSLINRIYESSGPAGKLRGRAQDLVTTYLYHAREAAARNDSVAMEACLQYAEHYRRIMNGIREESEERHRQAARDI</sequence>
<protein>
    <submittedName>
        <fullName evidence="2">Uncharacterized protein DUF4167</fullName>
    </submittedName>
</protein>
<gene>
    <name evidence="2" type="ORF">BDD41_3554</name>
</gene>
<reference evidence="2 3" key="1">
    <citation type="submission" date="2018-08" db="EMBL/GenBank/DDBJ databases">
        <title>Genomic Encyclopedia of Archaeal and Bacterial Type Strains, Phase II (KMG-II): from individual species to whole genera.</title>
        <authorList>
            <person name="Goeker M."/>
        </authorList>
    </citation>
    <scope>NUCLEOTIDE SEQUENCE [LARGE SCALE GENOMIC DNA]</scope>
    <source>
        <strain evidence="2 3">DSM 17099</strain>
    </source>
</reference>
<dbReference type="Pfam" id="PF13763">
    <property type="entry name" value="DUF4167"/>
    <property type="match status" value="1"/>
</dbReference>